<name>A0A821E297_9BILA</name>
<dbReference type="AlphaFoldDB" id="A0A821E297"/>
<sequence length="65" mass="6849">MASNSPQDKRPSTPVLTEHTSKLVSPVTLDEESSLPLESLQESGAHGYITAERSSSPPALLQSAS</sequence>
<feature type="compositionally biased region" description="Low complexity" evidence="1">
    <location>
        <begin position="34"/>
        <end position="43"/>
    </location>
</feature>
<comment type="caution">
    <text evidence="2">The sequence shown here is derived from an EMBL/GenBank/DDBJ whole genome shotgun (WGS) entry which is preliminary data.</text>
</comment>
<proteinExistence type="predicted"/>
<evidence type="ECO:0000313" key="2">
    <source>
        <dbReference type="EMBL" id="CAF4629125.1"/>
    </source>
</evidence>
<accession>A0A821E297</accession>
<reference evidence="2" key="1">
    <citation type="submission" date="2021-02" db="EMBL/GenBank/DDBJ databases">
        <authorList>
            <person name="Nowell W R."/>
        </authorList>
    </citation>
    <scope>NUCLEOTIDE SEQUENCE</scope>
</reference>
<dbReference type="Proteomes" id="UP000663851">
    <property type="component" value="Unassembled WGS sequence"/>
</dbReference>
<evidence type="ECO:0000313" key="3">
    <source>
        <dbReference type="Proteomes" id="UP000663851"/>
    </source>
</evidence>
<feature type="non-terminal residue" evidence="2">
    <location>
        <position position="65"/>
    </location>
</feature>
<feature type="region of interest" description="Disordered" evidence="1">
    <location>
        <begin position="1"/>
        <end position="65"/>
    </location>
</feature>
<gene>
    <name evidence="2" type="ORF">HFQ381_LOCUS34625</name>
</gene>
<evidence type="ECO:0000256" key="1">
    <source>
        <dbReference type="SAM" id="MobiDB-lite"/>
    </source>
</evidence>
<feature type="compositionally biased region" description="Low complexity" evidence="1">
    <location>
        <begin position="54"/>
        <end position="65"/>
    </location>
</feature>
<protein>
    <submittedName>
        <fullName evidence="2">Uncharacterized protein</fullName>
    </submittedName>
</protein>
<dbReference type="EMBL" id="CAJOBO010017755">
    <property type="protein sequence ID" value="CAF4629125.1"/>
    <property type="molecule type" value="Genomic_DNA"/>
</dbReference>
<organism evidence="2 3">
    <name type="scientific">Rotaria socialis</name>
    <dbReference type="NCBI Taxonomy" id="392032"/>
    <lineage>
        <taxon>Eukaryota</taxon>
        <taxon>Metazoa</taxon>
        <taxon>Spiralia</taxon>
        <taxon>Gnathifera</taxon>
        <taxon>Rotifera</taxon>
        <taxon>Eurotatoria</taxon>
        <taxon>Bdelloidea</taxon>
        <taxon>Philodinida</taxon>
        <taxon>Philodinidae</taxon>
        <taxon>Rotaria</taxon>
    </lineage>
</organism>